<name>A0A8J4PTZ8_9MYCE</name>
<dbReference type="EMBL" id="AJWJ01000197">
    <property type="protein sequence ID" value="KAF2073552.1"/>
    <property type="molecule type" value="Genomic_DNA"/>
</dbReference>
<evidence type="ECO:0000313" key="2">
    <source>
        <dbReference type="EMBL" id="KAF2073552.1"/>
    </source>
</evidence>
<reference evidence="2" key="1">
    <citation type="submission" date="2020-01" db="EMBL/GenBank/DDBJ databases">
        <title>Development of genomics and gene disruption for Polysphondylium violaceum indicates a role for the polyketide synthase stlB in stalk morphogenesis.</title>
        <authorList>
            <person name="Narita B."/>
            <person name="Kawabe Y."/>
            <person name="Kin K."/>
            <person name="Saito T."/>
            <person name="Gibbs R."/>
            <person name="Kuspa A."/>
            <person name="Muzny D."/>
            <person name="Queller D."/>
            <person name="Richards S."/>
            <person name="Strassman J."/>
            <person name="Sucgang R."/>
            <person name="Worley K."/>
            <person name="Schaap P."/>
        </authorList>
    </citation>
    <scope>NUCLEOTIDE SEQUENCE</scope>
    <source>
        <strain evidence="2">QSvi11</strain>
    </source>
</reference>
<dbReference type="InterPro" id="IPR057153">
    <property type="entry name" value="DUF7831"/>
</dbReference>
<evidence type="ECO:0000313" key="3">
    <source>
        <dbReference type="Proteomes" id="UP000695562"/>
    </source>
</evidence>
<organism evidence="2 3">
    <name type="scientific">Polysphondylium violaceum</name>
    <dbReference type="NCBI Taxonomy" id="133409"/>
    <lineage>
        <taxon>Eukaryota</taxon>
        <taxon>Amoebozoa</taxon>
        <taxon>Evosea</taxon>
        <taxon>Eumycetozoa</taxon>
        <taxon>Dictyostelia</taxon>
        <taxon>Dictyosteliales</taxon>
        <taxon>Dictyosteliaceae</taxon>
        <taxon>Polysphondylium</taxon>
    </lineage>
</organism>
<dbReference type="Pfam" id="PF25176">
    <property type="entry name" value="DUF7831"/>
    <property type="match status" value="1"/>
</dbReference>
<accession>A0A8J4PTZ8</accession>
<dbReference type="Proteomes" id="UP000695562">
    <property type="component" value="Unassembled WGS sequence"/>
</dbReference>
<sequence>MTSEKISKLVIYKGNWTAKIVQSTPKSLYIFGDNDKKIGRKGQACIRFCKNAIGIPTKKGPYLYESSFYTDDEYIDNVLKIDLHIDKIVKISVNYNHIVLPEAGLGTGLAQLNTRAPRTFEYLEKALKERLHVL</sequence>
<comment type="caution">
    <text evidence="2">The sequence shown here is derived from an EMBL/GenBank/DDBJ whole genome shotgun (WGS) entry which is preliminary data.</text>
</comment>
<proteinExistence type="predicted"/>
<evidence type="ECO:0000259" key="1">
    <source>
        <dbReference type="Pfam" id="PF25176"/>
    </source>
</evidence>
<dbReference type="AlphaFoldDB" id="A0A8J4PTZ8"/>
<keyword evidence="3" id="KW-1185">Reference proteome</keyword>
<dbReference type="OrthoDB" id="18511at2759"/>
<gene>
    <name evidence="2" type="ORF">CYY_005137</name>
</gene>
<feature type="domain" description="DUF7831" evidence="1">
    <location>
        <begin position="11"/>
        <end position="125"/>
    </location>
</feature>
<protein>
    <recommendedName>
        <fullName evidence="1">DUF7831 domain-containing protein</fullName>
    </recommendedName>
</protein>